<accession>A0A1D9MBT5</accession>
<evidence type="ECO:0000313" key="3">
    <source>
        <dbReference type="Proteomes" id="UP000176562"/>
    </source>
</evidence>
<evidence type="ECO:0000259" key="1">
    <source>
        <dbReference type="Pfam" id="PF24891"/>
    </source>
</evidence>
<evidence type="ECO:0000313" key="2">
    <source>
        <dbReference type="EMBL" id="AOZ69273.1"/>
    </source>
</evidence>
<dbReference type="RefSeq" id="WP_068765205.1">
    <property type="nucleotide sequence ID" value="NZ_CP017781.1"/>
</dbReference>
<dbReference type="AlphaFoldDB" id="A0A1D9MBT5"/>
<reference evidence="2 3" key="1">
    <citation type="submission" date="2016-10" db="EMBL/GenBank/DDBJ databases">
        <title>Rhodobacter sp. LPB0142, isolated from sea water.</title>
        <authorList>
            <person name="Kim E."/>
            <person name="Yi H."/>
        </authorList>
    </citation>
    <scope>NUCLEOTIDE SEQUENCE [LARGE SCALE GENOMIC DNA]</scope>
    <source>
        <strain evidence="2 3">LPB0142</strain>
    </source>
</reference>
<name>A0A1D9MBT5_9RHOB</name>
<keyword evidence="3" id="KW-1185">Reference proteome</keyword>
<dbReference type="Proteomes" id="UP000176562">
    <property type="component" value="Chromosome"/>
</dbReference>
<dbReference type="InterPro" id="IPR056644">
    <property type="entry name" value="DUF7742"/>
</dbReference>
<sequence>MRPILQGDLIMAARAVLPLAPSARFGAVRRMLEEAHCADRIRKRLGRSHPLWGNGALIDRAMRAPLYRGSLFGPEYLQALALVLAVIAEWRARV</sequence>
<dbReference type="Pfam" id="PF24891">
    <property type="entry name" value="DUF7742"/>
    <property type="match status" value="1"/>
</dbReference>
<proteinExistence type="predicted"/>
<protein>
    <recommendedName>
        <fullName evidence="1">DUF7742 domain-containing protein</fullName>
    </recommendedName>
</protein>
<feature type="domain" description="DUF7742" evidence="1">
    <location>
        <begin position="2"/>
        <end position="86"/>
    </location>
</feature>
<dbReference type="KEGG" id="rhp:LPB142_08025"/>
<dbReference type="EMBL" id="CP017781">
    <property type="protein sequence ID" value="AOZ69273.1"/>
    <property type="molecule type" value="Genomic_DNA"/>
</dbReference>
<dbReference type="STRING" id="1850250.LPB142_08025"/>
<gene>
    <name evidence="2" type="ORF">LPB142_08025</name>
</gene>
<organism evidence="2 3">
    <name type="scientific">Rhodobacter xanthinilyticus</name>
    <dbReference type="NCBI Taxonomy" id="1850250"/>
    <lineage>
        <taxon>Bacteria</taxon>
        <taxon>Pseudomonadati</taxon>
        <taxon>Pseudomonadota</taxon>
        <taxon>Alphaproteobacteria</taxon>
        <taxon>Rhodobacterales</taxon>
        <taxon>Rhodobacter group</taxon>
        <taxon>Rhodobacter</taxon>
    </lineage>
</organism>